<evidence type="ECO:0000256" key="12">
    <source>
        <dbReference type="ARBA" id="ARBA00023004"/>
    </source>
</evidence>
<evidence type="ECO:0000256" key="10">
    <source>
        <dbReference type="ARBA" id="ARBA00022982"/>
    </source>
</evidence>
<keyword evidence="9 17" id="KW-0521">NADP</keyword>
<dbReference type="FunFam" id="3.40.50.80:FF:000031">
    <property type="entry name" value="Bifunctional cytochrome P450/NADPH--P450 reductase"/>
    <property type="match status" value="1"/>
</dbReference>
<feature type="domain" description="FAD-binding FR-type" evidence="21">
    <location>
        <begin position="727"/>
        <end position="966"/>
    </location>
</feature>
<dbReference type="CDD" id="cd11068">
    <property type="entry name" value="CYP120A1"/>
    <property type="match status" value="1"/>
</dbReference>
<evidence type="ECO:0000256" key="4">
    <source>
        <dbReference type="ARBA" id="ARBA00022617"/>
    </source>
</evidence>
<dbReference type="PIRSF" id="PIRSF000209">
    <property type="entry name" value="Bifunctional_P450_P450R"/>
    <property type="match status" value="1"/>
</dbReference>
<dbReference type="GO" id="GO:0020037">
    <property type="term" value="F:heme binding"/>
    <property type="evidence" value="ECO:0007669"/>
    <property type="project" value="UniProtKB-UniRule"/>
</dbReference>
<dbReference type="InterPro" id="IPR001128">
    <property type="entry name" value="Cyt_P450"/>
</dbReference>
<dbReference type="Pfam" id="PF00667">
    <property type="entry name" value="FAD_binding_1"/>
    <property type="match status" value="1"/>
</dbReference>
<dbReference type="SUPFAM" id="SSF52343">
    <property type="entry name" value="Ferredoxin reductase-like, C-terminal NADP-linked domain"/>
    <property type="match status" value="1"/>
</dbReference>
<evidence type="ECO:0000256" key="14">
    <source>
        <dbReference type="ARBA" id="ARBA00023268"/>
    </source>
</evidence>
<dbReference type="InterPro" id="IPR023206">
    <property type="entry name" value="Bifunctional_P450_P450_red"/>
</dbReference>
<evidence type="ECO:0000256" key="18">
    <source>
        <dbReference type="PIRSR" id="PIRSR000209-1"/>
    </source>
</evidence>
<feature type="domain" description="Flavodoxin-like" evidence="20">
    <location>
        <begin position="540"/>
        <end position="684"/>
    </location>
</feature>
<dbReference type="InterPro" id="IPR029039">
    <property type="entry name" value="Flavoprotein-like_sf"/>
</dbReference>
<evidence type="ECO:0000256" key="7">
    <source>
        <dbReference type="ARBA" id="ARBA00022723"/>
    </source>
</evidence>
<evidence type="ECO:0000259" key="20">
    <source>
        <dbReference type="PROSITE" id="PS50902"/>
    </source>
</evidence>
<keyword evidence="5 17" id="KW-0285">Flavoprotein</keyword>
<keyword evidence="10 17" id="KW-0249">Electron transport</keyword>
<dbReference type="FunFam" id="1.20.990.10:FF:000011">
    <property type="entry name" value="Bifunctional cytochrome P450/NADPH--P450 reductase"/>
    <property type="match status" value="1"/>
</dbReference>
<comment type="cofactor">
    <cofactor evidence="1 17 18">
        <name>heme</name>
        <dbReference type="ChEBI" id="CHEBI:30413"/>
    </cofactor>
</comment>
<dbReference type="AlphaFoldDB" id="A0AA97NSI6"/>
<accession>A0AA97NSI6</accession>
<evidence type="ECO:0000256" key="9">
    <source>
        <dbReference type="ARBA" id="ARBA00022857"/>
    </source>
</evidence>
<keyword evidence="13 17" id="KW-0503">Monooxygenase</keyword>
<keyword evidence="7 17" id="KW-0479">Metal-binding</keyword>
<dbReference type="GO" id="GO:0070330">
    <property type="term" value="F:aromatase activity"/>
    <property type="evidence" value="ECO:0007669"/>
    <property type="project" value="UniProtKB-UniRule"/>
</dbReference>
<name>A0AA97NSI6_PYRO3</name>
<dbReference type="Pfam" id="PF00258">
    <property type="entry name" value="Flavodoxin_1"/>
    <property type="match status" value="1"/>
</dbReference>
<dbReference type="PRINTS" id="PR00463">
    <property type="entry name" value="EP450I"/>
</dbReference>
<dbReference type="InterPro" id="IPR008254">
    <property type="entry name" value="Flavodoxin/NO_synth"/>
</dbReference>
<evidence type="ECO:0000256" key="17">
    <source>
        <dbReference type="PIRNR" id="PIRNR000209"/>
    </source>
</evidence>
<dbReference type="InterPro" id="IPR002401">
    <property type="entry name" value="Cyt_P450_E_grp-I"/>
</dbReference>
<evidence type="ECO:0000256" key="16">
    <source>
        <dbReference type="ARBA" id="ARBA00049342"/>
    </source>
</evidence>
<dbReference type="SUPFAM" id="SSF63380">
    <property type="entry name" value="Riboflavin synthase domain-like"/>
    <property type="match status" value="1"/>
</dbReference>
<dbReference type="Gene3D" id="1.10.630.10">
    <property type="entry name" value="Cytochrome P450"/>
    <property type="match status" value="1"/>
</dbReference>
<dbReference type="InterPro" id="IPR023173">
    <property type="entry name" value="NADPH_Cyt_P450_Rdtase_alpha"/>
</dbReference>
<evidence type="ECO:0000256" key="3">
    <source>
        <dbReference type="ARBA" id="ARBA00022448"/>
    </source>
</evidence>
<evidence type="ECO:0000259" key="21">
    <source>
        <dbReference type="PROSITE" id="PS51384"/>
    </source>
</evidence>
<dbReference type="PROSITE" id="PS00086">
    <property type="entry name" value="CYTOCHROME_P450"/>
    <property type="match status" value="1"/>
</dbReference>
<evidence type="ECO:0000313" key="22">
    <source>
        <dbReference type="EMBL" id="ELQ35520.1"/>
    </source>
</evidence>
<dbReference type="InterPro" id="IPR017938">
    <property type="entry name" value="Riboflavin_synthase-like_b-brl"/>
</dbReference>
<dbReference type="Gene3D" id="3.40.50.80">
    <property type="entry name" value="Nucleotide-binding domain of ferredoxin-NADP reductase (FNR) module"/>
    <property type="match status" value="1"/>
</dbReference>
<dbReference type="InterPro" id="IPR003097">
    <property type="entry name" value="CysJ-like_FAD-binding"/>
</dbReference>
<evidence type="ECO:0000256" key="5">
    <source>
        <dbReference type="ARBA" id="ARBA00022630"/>
    </source>
</evidence>
<dbReference type="PANTHER" id="PTHR19384:SF127">
    <property type="entry name" value="BIFUNCTIONAL CYTOCHROME P450_NADPH--P450 REDUCTASE"/>
    <property type="match status" value="1"/>
</dbReference>
<evidence type="ECO:0000256" key="2">
    <source>
        <dbReference type="ARBA" id="ARBA00010018"/>
    </source>
</evidence>
<dbReference type="PROSITE" id="PS50902">
    <property type="entry name" value="FLAVODOXIN_LIKE"/>
    <property type="match status" value="1"/>
</dbReference>
<dbReference type="FunFam" id="2.40.30.10:FF:000198">
    <property type="entry name" value="Bifunctional cytochrome P450/NADPH--P450 reductase"/>
    <property type="match status" value="1"/>
</dbReference>
<dbReference type="InterPro" id="IPR036396">
    <property type="entry name" value="Cyt_P450_sf"/>
</dbReference>
<dbReference type="GO" id="GO:0005506">
    <property type="term" value="F:iron ion binding"/>
    <property type="evidence" value="ECO:0007669"/>
    <property type="project" value="UniProtKB-UniRule"/>
</dbReference>
<dbReference type="Gene3D" id="1.20.990.10">
    <property type="entry name" value="NADPH-cytochrome p450 Reductase, Chain A, domain 3"/>
    <property type="match status" value="1"/>
</dbReference>
<keyword evidence="12 17" id="KW-0408">Iron</keyword>
<evidence type="ECO:0000256" key="6">
    <source>
        <dbReference type="ARBA" id="ARBA00022643"/>
    </source>
</evidence>
<dbReference type="GO" id="GO:0050660">
    <property type="term" value="F:flavin adenine dinucleotide binding"/>
    <property type="evidence" value="ECO:0007669"/>
    <property type="project" value="TreeGrafter"/>
</dbReference>
<dbReference type="GO" id="GO:0010181">
    <property type="term" value="F:FMN binding"/>
    <property type="evidence" value="ECO:0007669"/>
    <property type="project" value="UniProtKB-UniRule"/>
</dbReference>
<organism evidence="22">
    <name type="scientific">Pyricularia oryzae (strain Y34)</name>
    <name type="common">Rice blast fungus</name>
    <name type="synonym">Magnaporthe oryzae</name>
    <dbReference type="NCBI Taxonomy" id="1143189"/>
    <lineage>
        <taxon>Eukaryota</taxon>
        <taxon>Fungi</taxon>
        <taxon>Dikarya</taxon>
        <taxon>Ascomycota</taxon>
        <taxon>Pezizomycotina</taxon>
        <taxon>Sordariomycetes</taxon>
        <taxon>Sordariomycetidae</taxon>
        <taxon>Magnaporthales</taxon>
        <taxon>Pyriculariaceae</taxon>
        <taxon>Pyricularia</taxon>
    </lineage>
</organism>
<dbReference type="Gene3D" id="3.40.50.360">
    <property type="match status" value="1"/>
</dbReference>
<dbReference type="PANTHER" id="PTHR19384">
    <property type="entry name" value="NITRIC OXIDE SYNTHASE-RELATED"/>
    <property type="match status" value="1"/>
</dbReference>
<feature type="compositionally biased region" description="Polar residues" evidence="19">
    <location>
        <begin position="517"/>
        <end position="531"/>
    </location>
</feature>
<dbReference type="Proteomes" id="UP000011086">
    <property type="component" value="Unassembled WGS sequence"/>
</dbReference>
<protein>
    <recommendedName>
        <fullName evidence="17">Bifunctional cytochrome P450/NADPH--P450 reductase</fullName>
    </recommendedName>
    <domain>
        <recommendedName>
            <fullName evidence="17">Cytochrome P450</fullName>
            <ecNumber evidence="17">1.14.14.1</ecNumber>
        </recommendedName>
    </domain>
    <domain>
        <recommendedName>
            <fullName evidence="17">NADPH--cytochrome P450 reductase</fullName>
            <ecNumber evidence="17">1.6.2.4</ecNumber>
        </recommendedName>
    </domain>
</protein>
<keyword evidence="11 17" id="KW-0560">Oxidoreductase</keyword>
<dbReference type="FunFam" id="1.10.630.10:FF:000040">
    <property type="entry name" value="Bifunctional cytochrome P450/NADPH--P450 reductase"/>
    <property type="match status" value="1"/>
</dbReference>
<dbReference type="CDD" id="cd06206">
    <property type="entry name" value="bifunctional_CYPOR"/>
    <property type="match status" value="1"/>
</dbReference>
<keyword evidence="8 17" id="KW-0274">FAD</keyword>
<comment type="catalytic activity">
    <reaction evidence="15 17">
        <text>an organic molecule + reduced [NADPH--hemoprotein reductase] + O2 = an alcohol + oxidized [NADPH--hemoprotein reductase] + H2O + H(+)</text>
        <dbReference type="Rhea" id="RHEA:17149"/>
        <dbReference type="Rhea" id="RHEA-COMP:11964"/>
        <dbReference type="Rhea" id="RHEA-COMP:11965"/>
        <dbReference type="ChEBI" id="CHEBI:15377"/>
        <dbReference type="ChEBI" id="CHEBI:15378"/>
        <dbReference type="ChEBI" id="CHEBI:15379"/>
        <dbReference type="ChEBI" id="CHEBI:30879"/>
        <dbReference type="ChEBI" id="CHEBI:57618"/>
        <dbReference type="ChEBI" id="CHEBI:58210"/>
        <dbReference type="ChEBI" id="CHEBI:142491"/>
        <dbReference type="EC" id="1.14.14.1"/>
    </reaction>
</comment>
<keyword evidence="6 17" id="KW-0288">FMN</keyword>
<dbReference type="InterPro" id="IPR001433">
    <property type="entry name" value="OxRdtase_FAD/NAD-bd"/>
</dbReference>
<dbReference type="EC" id="1.6.2.4" evidence="17"/>
<evidence type="ECO:0000256" key="11">
    <source>
        <dbReference type="ARBA" id="ARBA00023002"/>
    </source>
</evidence>
<dbReference type="InterPro" id="IPR039261">
    <property type="entry name" value="FNR_nucleotide-bd"/>
</dbReference>
<dbReference type="Gene3D" id="2.40.30.10">
    <property type="entry name" value="Translation factors"/>
    <property type="match status" value="1"/>
</dbReference>
<dbReference type="InterPro" id="IPR017927">
    <property type="entry name" value="FAD-bd_FR_type"/>
</dbReference>
<dbReference type="InterPro" id="IPR017972">
    <property type="entry name" value="Cyt_P450_CS"/>
</dbReference>
<dbReference type="EMBL" id="JH793565">
    <property type="protein sequence ID" value="ELQ35520.1"/>
    <property type="molecule type" value="Genomic_DNA"/>
</dbReference>
<evidence type="ECO:0000256" key="8">
    <source>
        <dbReference type="ARBA" id="ARBA00022827"/>
    </source>
</evidence>
<dbReference type="GO" id="GO:0005829">
    <property type="term" value="C:cytosol"/>
    <property type="evidence" value="ECO:0007669"/>
    <property type="project" value="TreeGrafter"/>
</dbReference>
<comment type="cofactor">
    <cofactor evidence="17">
        <name>FAD</name>
        <dbReference type="ChEBI" id="CHEBI:57692"/>
    </cofactor>
    <cofactor evidence="17">
        <name>FMN</name>
        <dbReference type="ChEBI" id="CHEBI:58210"/>
    </cofactor>
</comment>
<dbReference type="GO" id="GO:0003958">
    <property type="term" value="F:NADPH-hemoprotein reductase activity"/>
    <property type="evidence" value="ECO:0007669"/>
    <property type="project" value="UniProtKB-UniRule"/>
</dbReference>
<dbReference type="PRINTS" id="PR00385">
    <property type="entry name" value="P450"/>
</dbReference>
<gene>
    <name evidence="22" type="ORF">OOU_Y34scaffold00706g24</name>
</gene>
<proteinExistence type="inferred from homology"/>
<comment type="catalytic activity">
    <reaction evidence="16 17">
        <text>2 oxidized [cytochrome P450] + NADPH = 2 reduced [cytochrome P450] + NADP(+) + H(+)</text>
        <dbReference type="Rhea" id="RHEA:24040"/>
        <dbReference type="Rhea" id="RHEA-COMP:14627"/>
        <dbReference type="Rhea" id="RHEA-COMP:14628"/>
        <dbReference type="ChEBI" id="CHEBI:15378"/>
        <dbReference type="ChEBI" id="CHEBI:55376"/>
        <dbReference type="ChEBI" id="CHEBI:57783"/>
        <dbReference type="ChEBI" id="CHEBI:58349"/>
        <dbReference type="ChEBI" id="CHEBI:60344"/>
        <dbReference type="EC" id="1.6.2.4"/>
    </reaction>
</comment>
<reference evidence="22" key="1">
    <citation type="journal article" date="2012" name="PLoS Genet.">
        <title>Comparative analysis of the genomes of two field isolates of the rice blast fungus Magnaporthe oryzae.</title>
        <authorList>
            <person name="Xue M."/>
            <person name="Yang J."/>
            <person name="Li Z."/>
            <person name="Hu S."/>
            <person name="Yao N."/>
            <person name="Dean R.A."/>
            <person name="Zhao W."/>
            <person name="Shen M."/>
            <person name="Zhang H."/>
            <person name="Li C."/>
            <person name="Liu L."/>
            <person name="Cao L."/>
            <person name="Xu X."/>
            <person name="Xing Y."/>
            <person name="Hsiang T."/>
            <person name="Zhang Z."/>
            <person name="Xu J.R."/>
            <person name="Peng Y.L."/>
        </authorList>
    </citation>
    <scope>NUCLEOTIDE SEQUENCE</scope>
    <source>
        <strain evidence="22">Y34</strain>
    </source>
</reference>
<dbReference type="PROSITE" id="PS51384">
    <property type="entry name" value="FAD_FR"/>
    <property type="match status" value="1"/>
</dbReference>
<evidence type="ECO:0000256" key="1">
    <source>
        <dbReference type="ARBA" id="ARBA00001971"/>
    </source>
</evidence>
<keyword evidence="4 17" id="KW-0349">Heme</keyword>
<evidence type="ECO:0000256" key="13">
    <source>
        <dbReference type="ARBA" id="ARBA00023033"/>
    </source>
</evidence>
<feature type="region of interest" description="Disordered" evidence="19">
    <location>
        <begin position="510"/>
        <end position="538"/>
    </location>
</feature>
<feature type="binding site" description="axial binding residue" evidence="18">
    <location>
        <position position="446"/>
    </location>
    <ligand>
        <name>heme</name>
        <dbReference type="ChEBI" id="CHEBI:30413"/>
    </ligand>
    <ligandPart>
        <name>Fe</name>
        <dbReference type="ChEBI" id="CHEBI:18248"/>
    </ligandPart>
</feature>
<evidence type="ECO:0000256" key="19">
    <source>
        <dbReference type="SAM" id="MobiDB-lite"/>
    </source>
</evidence>
<dbReference type="EC" id="1.14.14.1" evidence="17"/>
<dbReference type="SUPFAM" id="SSF52218">
    <property type="entry name" value="Flavoproteins"/>
    <property type="match status" value="1"/>
</dbReference>
<dbReference type="SMR" id="A0AA97NSI6"/>
<dbReference type="SUPFAM" id="SSF48264">
    <property type="entry name" value="Cytochrome P450"/>
    <property type="match status" value="1"/>
</dbReference>
<dbReference type="Pfam" id="PF00175">
    <property type="entry name" value="NAD_binding_1"/>
    <property type="match status" value="1"/>
</dbReference>
<evidence type="ECO:0000256" key="15">
    <source>
        <dbReference type="ARBA" id="ARBA00047827"/>
    </source>
</evidence>
<sequence length="1120" mass="123300">MAATQSRDWASFGVSLPSTALGRHLQAAMPFLSEENHKSQGTVLIPDAQGPIPFLGSVPLVDPELPSQSLQRLARQYGEIYRFVIPGRQSPILVSTHALVNELCDEKRFKKKVAAALLGLREAIHDGLFTAHNDEPNWGIAHRILMPAFGPMAIKGMFDEMHDVASQMILKWARHGSTTPIMVSDDFTRLTLDTIALCSMGYRFNSFYHDSMHEFIEAMTCWMKESGNKTRRLLPDVFYRTTDKKWHDDAEILRRTADEVLKARKENPSGRKDLLTAMIEGVDPKTGGKLSDSSIIDNLITFLIAGHETTSGMLSFAFYLLLKNPTAYRKAQQEIDDLCGREPITVEHLSKMPYITAVLRETLRLYSTIPAFVVEAIEDTVVGGKYAIPKNHPIFLMIAESHRDPKVYGDDAQEFEPERMLDGQFERRNREFPNSWKPFGNGMRGCIGRAFAWQEALLITAMLLQNFNFVMHDPAYQLSIKENLTLKPDNFYMRAILRHGMSPTELERSISGVAPTGNKTPPRNATRTSSPDPEDGGIPMSIYYGSNSGTCESLAHKLAVDASAQGFKAETVDVLDAANQKLPAGNRGPVVLITASYEGLPPDNAKHFVEWLENLKGGDELVDTSYAVFGCGHQDWTKTFHRIPKLVDEKLAEHGAVRLAPLGLSNAAHGDMFVDFETWEFETLWPALADRYKTGAGRQDAAATDLTAALSQLSVEVSHPRAADLRQDVGEAVVVAARDLTAPGAPPKRHMEIRLPKTGGRVHYSAGDYLAVLPVNPKSTVERAMRRFGLAWDAHVTIRSGGRTTLPTGAPVSAREVLSSYVELTQPATKRGIAVLAGAVTGGPAAEQEQAKAALLDLAGDSYALEVSAKRVGVLDLLERFPACAVPFGTFLALLPPMRVRQYSISSSPLWNDEHATLTYSVLSAPSLADPARTHVGVASSYLAGLGEGDHLHVALRPSHVAFRLPSPETPVVCVCAGSGMAPFRAFAQERAALVGAGRKVAPLLLFFGCREPGVDDLYREELEGWEAKGVLSVRRAYSRRTEQSEGCRYVQDRLLKNRAEVKSLWSQDAKVFVCGSREVAEGVKEAMFKVVAGKEGSSEEVQAWYEEVRNVRYASDIFD</sequence>
<dbReference type="Pfam" id="PF00067">
    <property type="entry name" value="p450"/>
    <property type="match status" value="1"/>
</dbReference>
<comment type="similarity">
    <text evidence="2 17">In the N-terminal section; belongs to the cytochrome P450 family.</text>
</comment>
<keyword evidence="3 17" id="KW-0813">Transport</keyword>
<keyword evidence="14" id="KW-0511">Multifunctional enzyme</keyword>